<dbReference type="InterPro" id="IPR051694">
    <property type="entry name" value="Immunoregulatory_rcpt-like"/>
</dbReference>
<evidence type="ECO:0000256" key="5">
    <source>
        <dbReference type="SAM" id="MobiDB-lite"/>
    </source>
</evidence>
<organism evidence="7 8">
    <name type="scientific">Hirsutella rhossiliensis</name>
    <dbReference type="NCBI Taxonomy" id="111463"/>
    <lineage>
        <taxon>Eukaryota</taxon>
        <taxon>Fungi</taxon>
        <taxon>Dikarya</taxon>
        <taxon>Ascomycota</taxon>
        <taxon>Pezizomycotina</taxon>
        <taxon>Sordariomycetes</taxon>
        <taxon>Hypocreomycetidae</taxon>
        <taxon>Hypocreales</taxon>
        <taxon>Ophiocordycipitaceae</taxon>
        <taxon>Hirsutella</taxon>
    </lineage>
</organism>
<comment type="caution">
    <text evidence="7">The sequence shown here is derived from an EMBL/GenBank/DDBJ whole genome shotgun (WGS) entry which is preliminary data.</text>
</comment>
<evidence type="ECO:0000256" key="2">
    <source>
        <dbReference type="ARBA" id="ARBA00022692"/>
    </source>
</evidence>
<evidence type="ECO:0000313" key="8">
    <source>
        <dbReference type="Proteomes" id="UP000824596"/>
    </source>
</evidence>
<feature type="transmembrane region" description="Helical" evidence="6">
    <location>
        <begin position="182"/>
        <end position="205"/>
    </location>
</feature>
<comment type="subcellular location">
    <subcellularLocation>
        <location evidence="1">Membrane</location>
        <topology evidence="1">Single-pass membrane protein</topology>
    </subcellularLocation>
</comment>
<dbReference type="PANTHER" id="PTHR15549">
    <property type="entry name" value="PAIRED IMMUNOGLOBULIN-LIKE TYPE 2 RECEPTOR"/>
    <property type="match status" value="1"/>
</dbReference>
<dbReference type="OrthoDB" id="5215637at2759"/>
<protein>
    <submittedName>
        <fullName evidence="7">Uncharacterized protein</fullName>
    </submittedName>
</protein>
<dbReference type="Proteomes" id="UP000824596">
    <property type="component" value="Unassembled WGS sequence"/>
</dbReference>
<feature type="region of interest" description="Disordered" evidence="5">
    <location>
        <begin position="118"/>
        <end position="161"/>
    </location>
</feature>
<keyword evidence="4 6" id="KW-0472">Membrane</keyword>
<gene>
    <name evidence="7" type="ORF">HRG_01043</name>
</gene>
<feature type="compositionally biased region" description="Basic and acidic residues" evidence="5">
    <location>
        <begin position="228"/>
        <end position="239"/>
    </location>
</feature>
<feature type="compositionally biased region" description="Low complexity" evidence="5">
    <location>
        <begin position="121"/>
        <end position="160"/>
    </location>
</feature>
<sequence>MAAADTGCFYGDGTAATDWAFAPCHQRNTTFRICCLPSTGDACLANGLCVYPGHYMYRGPCDNRRGAGCRSICPEINPNSWTEVQMCTPTEYCCSPERNAGTPGNCCNDGSKRFPLPDPISASESSDASSSAVATPTSASSPQQASSSSFSSSSSSSSSALVPTITTIGSGSSGDGSSSTGAIAGGVVGGVAALALLGAGAWWLLARRRRRRRQLQPASPSSAFGSSEDGRDATGREKGAGPAAEVEGRSAPVESDSRPLQQRRFEMSG</sequence>
<dbReference type="GO" id="GO:0071944">
    <property type="term" value="C:cell periphery"/>
    <property type="evidence" value="ECO:0007669"/>
    <property type="project" value="UniProtKB-ARBA"/>
</dbReference>
<evidence type="ECO:0000256" key="6">
    <source>
        <dbReference type="SAM" id="Phobius"/>
    </source>
</evidence>
<proteinExistence type="predicted"/>
<dbReference type="RefSeq" id="XP_044725914.1">
    <property type="nucleotide sequence ID" value="XM_044859514.1"/>
</dbReference>
<evidence type="ECO:0000313" key="7">
    <source>
        <dbReference type="EMBL" id="KAH0968401.1"/>
    </source>
</evidence>
<keyword evidence="3 6" id="KW-1133">Transmembrane helix</keyword>
<name>A0A9P8SMV3_9HYPO</name>
<dbReference type="GO" id="GO:0016020">
    <property type="term" value="C:membrane"/>
    <property type="evidence" value="ECO:0007669"/>
    <property type="project" value="UniProtKB-SubCell"/>
</dbReference>
<feature type="region of interest" description="Disordered" evidence="5">
    <location>
        <begin position="213"/>
        <end position="269"/>
    </location>
</feature>
<reference evidence="7" key="1">
    <citation type="submission" date="2021-09" db="EMBL/GenBank/DDBJ databases">
        <title>A high-quality genome of the endoparasitic fungus Hirsutella rhossiliensis with a comparison of Hirsutella genomes reveals transposable elements contributing to genome size variation.</title>
        <authorList>
            <person name="Lin R."/>
            <person name="Jiao Y."/>
            <person name="Sun X."/>
            <person name="Ling J."/>
            <person name="Xie B."/>
            <person name="Cheng X."/>
        </authorList>
    </citation>
    <scope>NUCLEOTIDE SEQUENCE</scope>
    <source>
        <strain evidence="7">HR02</strain>
    </source>
</reference>
<dbReference type="AlphaFoldDB" id="A0A9P8SMV3"/>
<dbReference type="EMBL" id="JAIZPD010000001">
    <property type="protein sequence ID" value="KAH0968401.1"/>
    <property type="molecule type" value="Genomic_DNA"/>
</dbReference>
<dbReference type="GeneID" id="68350172"/>
<keyword evidence="8" id="KW-1185">Reference proteome</keyword>
<keyword evidence="2 6" id="KW-0812">Transmembrane</keyword>
<evidence type="ECO:0000256" key="1">
    <source>
        <dbReference type="ARBA" id="ARBA00004167"/>
    </source>
</evidence>
<evidence type="ECO:0000256" key="4">
    <source>
        <dbReference type="ARBA" id="ARBA00023136"/>
    </source>
</evidence>
<accession>A0A9P8SMV3</accession>
<evidence type="ECO:0000256" key="3">
    <source>
        <dbReference type="ARBA" id="ARBA00022989"/>
    </source>
</evidence>